<dbReference type="RefSeq" id="WP_202055777.1">
    <property type="nucleotide sequence ID" value="NZ_JAEQMY010000003.1"/>
</dbReference>
<name>A0A936ZAL4_9HYPH</name>
<evidence type="ECO:0000313" key="2">
    <source>
        <dbReference type="EMBL" id="MBL0402949.1"/>
    </source>
</evidence>
<sequence length="158" mass="17318">MRWFCTMSNGRESVVLSDQELDQARDIVIRILDLAGADPGRLASFLDQVPFDLAEAHALARQPLFMLSVLDAATKDGELLSALERDARLTRSLIELIQARLAFHVAAGLTRPRDGHPVSQEFGDRARQKLRELSRSEDTGVPPPEPGAGKLAPGRRGP</sequence>
<dbReference type="AlphaFoldDB" id="A0A936ZAL4"/>
<comment type="caution">
    <text evidence="2">The sequence shown here is derived from an EMBL/GenBank/DDBJ whole genome shotgun (WGS) entry which is preliminary data.</text>
</comment>
<keyword evidence="3" id="KW-1185">Reference proteome</keyword>
<accession>A0A936ZAL4</accession>
<feature type="region of interest" description="Disordered" evidence="1">
    <location>
        <begin position="113"/>
        <end position="158"/>
    </location>
</feature>
<protein>
    <submittedName>
        <fullName evidence="2">Uncharacterized protein</fullName>
    </submittedName>
</protein>
<evidence type="ECO:0000313" key="3">
    <source>
        <dbReference type="Proteomes" id="UP000605848"/>
    </source>
</evidence>
<proteinExistence type="predicted"/>
<dbReference type="EMBL" id="JAEQMY010000003">
    <property type="protein sequence ID" value="MBL0402949.1"/>
    <property type="molecule type" value="Genomic_DNA"/>
</dbReference>
<organism evidence="2 3">
    <name type="scientific">Microvirga aerilata</name>
    <dbReference type="NCBI Taxonomy" id="670292"/>
    <lineage>
        <taxon>Bacteria</taxon>
        <taxon>Pseudomonadati</taxon>
        <taxon>Pseudomonadota</taxon>
        <taxon>Alphaproteobacteria</taxon>
        <taxon>Hyphomicrobiales</taxon>
        <taxon>Methylobacteriaceae</taxon>
        <taxon>Microvirga</taxon>
    </lineage>
</organism>
<dbReference type="Proteomes" id="UP000605848">
    <property type="component" value="Unassembled WGS sequence"/>
</dbReference>
<evidence type="ECO:0000256" key="1">
    <source>
        <dbReference type="SAM" id="MobiDB-lite"/>
    </source>
</evidence>
<gene>
    <name evidence="2" type="ORF">JKG68_03105</name>
</gene>
<feature type="compositionally biased region" description="Basic and acidic residues" evidence="1">
    <location>
        <begin position="113"/>
        <end position="138"/>
    </location>
</feature>
<reference evidence="2" key="1">
    <citation type="submission" date="2021-01" db="EMBL/GenBank/DDBJ databases">
        <title>Microvirga sp.</title>
        <authorList>
            <person name="Kim M.K."/>
        </authorList>
    </citation>
    <scope>NUCLEOTIDE SEQUENCE</scope>
    <source>
        <strain evidence="2">5420S-16</strain>
    </source>
</reference>